<dbReference type="AlphaFoldDB" id="A0A0C9U807"/>
<gene>
    <name evidence="3" type="ORF">M422DRAFT_253731</name>
    <name evidence="2" type="ORF">M422DRAFT_258036</name>
</gene>
<sequence length="69" mass="7659">MRCAFASTIRSKTHGSQPKPTNVPFSNPKLRTTHFYWALLGDAQFRNTVANAPPRMAAHTPRTPWGPPA</sequence>
<reference evidence="2 4" key="1">
    <citation type="submission" date="2014-06" db="EMBL/GenBank/DDBJ databases">
        <title>Evolutionary Origins and Diversification of the Mycorrhizal Mutualists.</title>
        <authorList>
            <consortium name="DOE Joint Genome Institute"/>
            <consortium name="Mycorrhizal Genomics Consortium"/>
            <person name="Kohler A."/>
            <person name="Kuo A."/>
            <person name="Nagy L.G."/>
            <person name="Floudas D."/>
            <person name="Copeland A."/>
            <person name="Barry K.W."/>
            <person name="Cichocki N."/>
            <person name="Veneault-Fourrey C."/>
            <person name="LaButti K."/>
            <person name="Lindquist E.A."/>
            <person name="Lipzen A."/>
            <person name="Lundell T."/>
            <person name="Morin E."/>
            <person name="Murat C."/>
            <person name="Riley R."/>
            <person name="Ohm R."/>
            <person name="Sun H."/>
            <person name="Tunlid A."/>
            <person name="Henrissat B."/>
            <person name="Grigoriev I.V."/>
            <person name="Hibbett D.S."/>
            <person name="Martin F."/>
        </authorList>
    </citation>
    <scope>NUCLEOTIDE SEQUENCE [LARGE SCALE GENOMIC DNA]</scope>
    <source>
        <strain evidence="2 4">SS14</strain>
    </source>
</reference>
<evidence type="ECO:0000313" key="3">
    <source>
        <dbReference type="EMBL" id="KIJ42941.1"/>
    </source>
</evidence>
<protein>
    <submittedName>
        <fullName evidence="2">Uncharacterized protein</fullName>
    </submittedName>
</protein>
<keyword evidence="4" id="KW-1185">Reference proteome</keyword>
<evidence type="ECO:0000313" key="4">
    <source>
        <dbReference type="Proteomes" id="UP000054279"/>
    </source>
</evidence>
<proteinExistence type="predicted"/>
<feature type="region of interest" description="Disordered" evidence="1">
    <location>
        <begin position="1"/>
        <end position="27"/>
    </location>
</feature>
<dbReference type="HOGENOM" id="CLU_2777569_0_0_1"/>
<evidence type="ECO:0000313" key="2">
    <source>
        <dbReference type="EMBL" id="KIJ39153.1"/>
    </source>
</evidence>
<organism evidence="2 4">
    <name type="scientific">Sphaerobolus stellatus (strain SS14)</name>
    <dbReference type="NCBI Taxonomy" id="990650"/>
    <lineage>
        <taxon>Eukaryota</taxon>
        <taxon>Fungi</taxon>
        <taxon>Dikarya</taxon>
        <taxon>Basidiomycota</taxon>
        <taxon>Agaricomycotina</taxon>
        <taxon>Agaricomycetes</taxon>
        <taxon>Phallomycetidae</taxon>
        <taxon>Geastrales</taxon>
        <taxon>Sphaerobolaceae</taxon>
        <taxon>Sphaerobolus</taxon>
    </lineage>
</organism>
<dbReference type="EMBL" id="KN837126">
    <property type="protein sequence ID" value="KIJ42941.1"/>
    <property type="molecule type" value="Genomic_DNA"/>
</dbReference>
<dbReference type="EMBL" id="KN837154">
    <property type="protein sequence ID" value="KIJ39153.1"/>
    <property type="molecule type" value="Genomic_DNA"/>
</dbReference>
<dbReference type="Proteomes" id="UP000054279">
    <property type="component" value="Unassembled WGS sequence"/>
</dbReference>
<feature type="compositionally biased region" description="Polar residues" evidence="1">
    <location>
        <begin position="8"/>
        <end position="25"/>
    </location>
</feature>
<evidence type="ECO:0000256" key="1">
    <source>
        <dbReference type="SAM" id="MobiDB-lite"/>
    </source>
</evidence>
<name>A0A0C9U807_SPHS4</name>
<accession>A0A0C9U807</accession>